<dbReference type="Proteomes" id="UP000054928">
    <property type="component" value="Unassembled WGS sequence"/>
</dbReference>
<dbReference type="EMBL" id="CCYD01002047">
    <property type="protein sequence ID" value="CEG46513.1"/>
    <property type="molecule type" value="Genomic_DNA"/>
</dbReference>
<dbReference type="RefSeq" id="XP_024582882.1">
    <property type="nucleotide sequence ID" value="XM_024717377.1"/>
</dbReference>
<feature type="region of interest" description="Disordered" evidence="1">
    <location>
        <begin position="1"/>
        <end position="24"/>
    </location>
</feature>
<sequence>MDREDHNQRPQIRGQQLDVDDSNITGRRGAFQLRCTSLAATVLYLEQAGRHHGDDEQP</sequence>
<evidence type="ECO:0000313" key="2">
    <source>
        <dbReference type="EMBL" id="CEG46513.1"/>
    </source>
</evidence>
<name>A0A0P1AWB2_PLAHL</name>
<protein>
    <submittedName>
        <fullName evidence="2">Uncharacterized protein</fullName>
    </submittedName>
</protein>
<accession>A0A0P1AWB2</accession>
<evidence type="ECO:0000256" key="1">
    <source>
        <dbReference type="SAM" id="MobiDB-lite"/>
    </source>
</evidence>
<evidence type="ECO:0000313" key="3">
    <source>
        <dbReference type="Proteomes" id="UP000054928"/>
    </source>
</evidence>
<keyword evidence="3" id="KW-1185">Reference proteome</keyword>
<proteinExistence type="predicted"/>
<organism evidence="2 3">
    <name type="scientific">Plasmopara halstedii</name>
    <name type="common">Downy mildew of sunflower</name>
    <dbReference type="NCBI Taxonomy" id="4781"/>
    <lineage>
        <taxon>Eukaryota</taxon>
        <taxon>Sar</taxon>
        <taxon>Stramenopiles</taxon>
        <taxon>Oomycota</taxon>
        <taxon>Peronosporomycetes</taxon>
        <taxon>Peronosporales</taxon>
        <taxon>Peronosporaceae</taxon>
        <taxon>Plasmopara</taxon>
    </lineage>
</organism>
<dbReference type="GeneID" id="36397968"/>
<reference evidence="3" key="1">
    <citation type="submission" date="2014-09" db="EMBL/GenBank/DDBJ databases">
        <authorList>
            <person name="Sharma Rahul"/>
            <person name="Thines Marco"/>
        </authorList>
    </citation>
    <scope>NUCLEOTIDE SEQUENCE [LARGE SCALE GENOMIC DNA]</scope>
</reference>
<dbReference type="AlphaFoldDB" id="A0A0P1AWB2"/>